<sequence length="551" mass="64649">MRFDKIKTIINKIPFVKNLNDIRQEEFFIVGNVDILFDGLDKPLNFEFTITKEYPLKSFDSESIKFSNPDFIEYNHVMQNGLICIHTSHSRSLESKLQIDFNSLKNWIVKYYINKDIDSNYEHVVVNDSSIEGNTYSFIFSETNNSFNQSEFGSVEMAYLNQGRYREGSIFNFLVKEFKDCKTQESKQCNWSNQYSNLETNFEGVYYFYDNPPAVYNKFVFNTWNELQFSQDFLDFLFKLETEIQYSEYKSFPLFIGYKINETEIHWQVSILEIGNFPLKGIPTKIDGKKTGKWKTDLVDEKINWALSRNASYQYFFGRGKFSNELTDKKIMIIGIGAVGSIIAKTLIRCGCKFIDFIDHDIKEPENVCRSEYFFKNGIANKTYELEKILYEISPHANCKGLQSNYFENVIKSFYTEDEFKMNIENDLEYYDLIIDCSTDNDLMYVLNSLKLNIDLINISLTNHSKELVCAFYPNTYSFVNNQFSNVLNNDVEDLYEPTGCWSPTFKASYNDINTMVQIALKRLNKIFSGELSKNNFVIQEIEDQLKIIEY</sequence>
<reference evidence="5" key="2">
    <citation type="submission" date="2016-11" db="EMBL/GenBank/DDBJ databases">
        <authorList>
            <person name="Varghese N."/>
            <person name="Submissions S."/>
        </authorList>
    </citation>
    <scope>NUCLEOTIDE SEQUENCE [LARGE SCALE GENOMIC DNA]</scope>
    <source>
        <strain evidence="5">DSM 27989</strain>
    </source>
</reference>
<dbReference type="InterPro" id="IPR058964">
    <property type="entry name" value="Cap2_linker"/>
</dbReference>
<evidence type="ECO:0000313" key="5">
    <source>
        <dbReference type="Proteomes" id="UP000184120"/>
    </source>
</evidence>
<reference evidence="4" key="3">
    <citation type="submission" date="2016-11" db="EMBL/GenBank/DDBJ databases">
        <authorList>
            <person name="Jaros S."/>
            <person name="Januszkiewicz K."/>
            <person name="Wedrychowicz H."/>
        </authorList>
    </citation>
    <scope>NUCLEOTIDE SEQUENCE [LARGE SCALE GENOMIC DNA]</scope>
    <source>
        <strain evidence="4">DSM 27989</strain>
    </source>
</reference>
<feature type="domain" description="Cap2 central linker" evidence="2">
    <location>
        <begin position="132"/>
        <end position="262"/>
    </location>
</feature>
<dbReference type="EMBL" id="FRBH01000003">
    <property type="protein sequence ID" value="SHK73320.1"/>
    <property type="molecule type" value="Genomic_DNA"/>
</dbReference>
<dbReference type="Pfam" id="PF26398">
    <property type="entry name" value="Cap2_linker"/>
    <property type="match status" value="1"/>
</dbReference>
<accession>A0A1M6UVP2</accession>
<dbReference type="EMBL" id="BMFL01000020">
    <property type="protein sequence ID" value="GGF07804.1"/>
    <property type="molecule type" value="Genomic_DNA"/>
</dbReference>
<dbReference type="SUPFAM" id="SSF69572">
    <property type="entry name" value="Activating enzymes of the ubiquitin-like proteins"/>
    <property type="match status" value="1"/>
</dbReference>
<evidence type="ECO:0000313" key="6">
    <source>
        <dbReference type="Proteomes" id="UP000650994"/>
    </source>
</evidence>
<evidence type="ECO:0000313" key="4">
    <source>
        <dbReference type="EMBL" id="SHK73320.1"/>
    </source>
</evidence>
<evidence type="ECO:0000259" key="1">
    <source>
        <dbReference type="Pfam" id="PF00899"/>
    </source>
</evidence>
<keyword evidence="6" id="KW-1185">Reference proteome</keyword>
<dbReference type="Pfam" id="PF00899">
    <property type="entry name" value="ThiF"/>
    <property type="match status" value="1"/>
</dbReference>
<proteinExistence type="predicted"/>
<dbReference type="GO" id="GO:0008641">
    <property type="term" value="F:ubiquitin-like modifier activating enzyme activity"/>
    <property type="evidence" value="ECO:0007669"/>
    <property type="project" value="InterPro"/>
</dbReference>
<reference evidence="3" key="5">
    <citation type="submission" date="2024-05" db="EMBL/GenBank/DDBJ databases">
        <authorList>
            <person name="Sun Q."/>
            <person name="Zhou Y."/>
        </authorList>
    </citation>
    <scope>NUCLEOTIDE SEQUENCE</scope>
    <source>
        <strain evidence="3">CGMCC 1.12707</strain>
    </source>
</reference>
<dbReference type="OrthoDB" id="1289964at2"/>
<feature type="domain" description="THIF-type NAD/FAD binding fold" evidence="1">
    <location>
        <begin position="322"/>
        <end position="448"/>
    </location>
</feature>
<dbReference type="AlphaFoldDB" id="A0A1M6UVP2"/>
<organism evidence="4 5">
    <name type="scientific">Chishuiella changwenlii</name>
    <dbReference type="NCBI Taxonomy" id="1434701"/>
    <lineage>
        <taxon>Bacteria</taxon>
        <taxon>Pseudomonadati</taxon>
        <taxon>Bacteroidota</taxon>
        <taxon>Flavobacteriia</taxon>
        <taxon>Flavobacteriales</taxon>
        <taxon>Weeksellaceae</taxon>
        <taxon>Chishuiella</taxon>
    </lineage>
</organism>
<gene>
    <name evidence="3" type="ORF">GCM10010984_26240</name>
    <name evidence="4" type="ORF">SAMN05443634_10384</name>
</gene>
<evidence type="ECO:0000313" key="3">
    <source>
        <dbReference type="EMBL" id="GGF07804.1"/>
    </source>
</evidence>
<dbReference type="PANTHER" id="PTHR43267">
    <property type="entry name" value="TRNA THREONYLCARBAMOYLADENOSINE DEHYDRATASE"/>
    <property type="match status" value="1"/>
</dbReference>
<dbReference type="RefSeq" id="WP_072929988.1">
    <property type="nucleotide sequence ID" value="NZ_BMFL01000020.1"/>
</dbReference>
<dbReference type="GO" id="GO:0061503">
    <property type="term" value="F:tRNA threonylcarbamoyladenosine dehydratase"/>
    <property type="evidence" value="ECO:0007669"/>
    <property type="project" value="TreeGrafter"/>
</dbReference>
<dbReference type="InterPro" id="IPR035985">
    <property type="entry name" value="Ubiquitin-activating_enz"/>
</dbReference>
<reference evidence="6" key="4">
    <citation type="journal article" date="2019" name="Int. J. Syst. Evol. Microbiol.">
        <title>The Global Catalogue of Microorganisms (GCM) 10K type strain sequencing project: providing services to taxonomists for standard genome sequencing and annotation.</title>
        <authorList>
            <consortium name="The Broad Institute Genomics Platform"/>
            <consortium name="The Broad Institute Genome Sequencing Center for Infectious Disease"/>
            <person name="Wu L."/>
            <person name="Ma J."/>
        </authorList>
    </citation>
    <scope>NUCLEOTIDE SEQUENCE [LARGE SCALE GENOMIC DNA]</scope>
    <source>
        <strain evidence="6">CGMCC 1.12707</strain>
    </source>
</reference>
<dbReference type="Proteomes" id="UP000650994">
    <property type="component" value="Unassembled WGS sequence"/>
</dbReference>
<dbReference type="GO" id="GO:0061504">
    <property type="term" value="P:cyclic threonylcarbamoyladenosine biosynthetic process"/>
    <property type="evidence" value="ECO:0007669"/>
    <property type="project" value="TreeGrafter"/>
</dbReference>
<dbReference type="PANTHER" id="PTHR43267:SF1">
    <property type="entry name" value="TRNA THREONYLCARBAMOYLADENOSINE DEHYDRATASE"/>
    <property type="match status" value="1"/>
</dbReference>
<dbReference type="Proteomes" id="UP000184120">
    <property type="component" value="Unassembled WGS sequence"/>
</dbReference>
<name>A0A1M6UVP2_9FLAO</name>
<dbReference type="InterPro" id="IPR045886">
    <property type="entry name" value="ThiF/MoeB/HesA"/>
</dbReference>
<protein>
    <submittedName>
        <fullName evidence="4">ThiF family protein</fullName>
    </submittedName>
</protein>
<dbReference type="InterPro" id="IPR000594">
    <property type="entry name" value="ThiF_NAD_FAD-bd"/>
</dbReference>
<dbReference type="Gene3D" id="3.40.50.720">
    <property type="entry name" value="NAD(P)-binding Rossmann-like Domain"/>
    <property type="match status" value="1"/>
</dbReference>
<dbReference type="STRING" id="1434701.SAMN05443634_10384"/>
<evidence type="ECO:0000259" key="2">
    <source>
        <dbReference type="Pfam" id="PF26398"/>
    </source>
</evidence>
<reference evidence="3" key="1">
    <citation type="journal article" date="2014" name="Int. J. Syst. Evol. Microbiol.">
        <title>Complete genome of a new Firmicutes species belonging to the dominant human colonic microbiota ('Ruminococcus bicirculans') reveals two chromosomes and a selective capacity to utilize plant glucans.</title>
        <authorList>
            <consortium name="NISC Comparative Sequencing Program"/>
            <person name="Wegmann U."/>
            <person name="Louis P."/>
            <person name="Goesmann A."/>
            <person name="Henrissat B."/>
            <person name="Duncan S.H."/>
            <person name="Flint H.J."/>
        </authorList>
    </citation>
    <scope>NUCLEOTIDE SEQUENCE</scope>
    <source>
        <strain evidence="3">CGMCC 1.12707</strain>
    </source>
</reference>